<protein>
    <submittedName>
        <fullName evidence="3">Uncharacterized protein</fullName>
    </submittedName>
</protein>
<keyword evidence="2" id="KW-0472">Membrane</keyword>
<feature type="transmembrane region" description="Helical" evidence="2">
    <location>
        <begin position="15"/>
        <end position="35"/>
    </location>
</feature>
<feature type="transmembrane region" description="Helical" evidence="2">
    <location>
        <begin position="188"/>
        <end position="207"/>
    </location>
</feature>
<keyword evidence="2" id="KW-1133">Transmembrane helix</keyword>
<evidence type="ECO:0000256" key="2">
    <source>
        <dbReference type="SAM" id="Phobius"/>
    </source>
</evidence>
<feature type="region of interest" description="Disordered" evidence="1">
    <location>
        <begin position="46"/>
        <end position="77"/>
    </location>
</feature>
<accession>A0A2I1FUV0</accession>
<feature type="compositionally biased region" description="Basic and acidic residues" evidence="1">
    <location>
        <begin position="47"/>
        <end position="59"/>
    </location>
</feature>
<organism evidence="3 4">
    <name type="scientific">Rhizophagus irregularis</name>
    <dbReference type="NCBI Taxonomy" id="588596"/>
    <lineage>
        <taxon>Eukaryota</taxon>
        <taxon>Fungi</taxon>
        <taxon>Fungi incertae sedis</taxon>
        <taxon>Mucoromycota</taxon>
        <taxon>Glomeromycotina</taxon>
        <taxon>Glomeromycetes</taxon>
        <taxon>Glomerales</taxon>
        <taxon>Glomeraceae</taxon>
        <taxon>Rhizophagus</taxon>
    </lineage>
</organism>
<keyword evidence="4" id="KW-1185">Reference proteome</keyword>
<dbReference type="VEuPathDB" id="FungiDB:RhiirFUN_020153"/>
<name>A0A2I1FUV0_9GLOM</name>
<evidence type="ECO:0000313" key="3">
    <source>
        <dbReference type="EMBL" id="PKY38169.1"/>
    </source>
</evidence>
<dbReference type="AlphaFoldDB" id="A0A2I1FUV0"/>
<gene>
    <name evidence="3" type="ORF">RhiirA4_439193</name>
</gene>
<reference evidence="3 4" key="1">
    <citation type="submission" date="2015-10" db="EMBL/GenBank/DDBJ databases">
        <title>Genome analyses suggest a sexual origin of heterokaryosis in a supposedly ancient asexual fungus.</title>
        <authorList>
            <person name="Ropars J."/>
            <person name="Sedzielewska K."/>
            <person name="Noel J."/>
            <person name="Charron P."/>
            <person name="Farinelli L."/>
            <person name="Marton T."/>
            <person name="Kruger M."/>
            <person name="Pelin A."/>
            <person name="Brachmann A."/>
            <person name="Corradi N."/>
        </authorList>
    </citation>
    <scope>NUCLEOTIDE SEQUENCE [LARGE SCALE GENOMIC DNA]</scope>
    <source>
        <strain evidence="3 4">A4</strain>
    </source>
</reference>
<evidence type="ECO:0000256" key="1">
    <source>
        <dbReference type="SAM" id="MobiDB-lite"/>
    </source>
</evidence>
<sequence length="208" mass="22898">MFSMIHVGFNYKHTFIILFIALFIIVNFISTSYELKNPIDGKALQKRQNDEKAPPKKVVDPSSTCTTSDDARCKSPPGVPPKVETYIELGIETMKPTLIPGENNSNNNTTNLITTTTTLTLYFAGYITTITTKNPKGDPTTFATSVLPSTLLVIKTVVVTSPTSEKLDKTMDVSDSTTNLHDFNRHGLWGVTMSLALIVTTLIFMVFA</sequence>
<dbReference type="Proteomes" id="UP000234323">
    <property type="component" value="Unassembled WGS sequence"/>
</dbReference>
<dbReference type="VEuPathDB" id="FungiDB:FUN_013317"/>
<comment type="caution">
    <text evidence="3">The sequence shown here is derived from an EMBL/GenBank/DDBJ whole genome shotgun (WGS) entry which is preliminary data.</text>
</comment>
<evidence type="ECO:0000313" key="4">
    <source>
        <dbReference type="Proteomes" id="UP000234323"/>
    </source>
</evidence>
<dbReference type="EMBL" id="LLXI01000019">
    <property type="protein sequence ID" value="PKY38169.1"/>
    <property type="molecule type" value="Genomic_DNA"/>
</dbReference>
<dbReference type="VEuPathDB" id="FungiDB:RhiirA1_274634"/>
<keyword evidence="2" id="KW-0812">Transmembrane</keyword>
<proteinExistence type="predicted"/>